<organism evidence="7 8">
    <name type="scientific">Vibrio agarilyticus</name>
    <dbReference type="NCBI Taxonomy" id="2726741"/>
    <lineage>
        <taxon>Bacteria</taxon>
        <taxon>Pseudomonadati</taxon>
        <taxon>Pseudomonadota</taxon>
        <taxon>Gammaproteobacteria</taxon>
        <taxon>Vibrionales</taxon>
        <taxon>Vibrionaceae</taxon>
        <taxon>Vibrio</taxon>
    </lineage>
</organism>
<comment type="cofactor">
    <cofactor evidence="5">
        <name>Mg(2+)</name>
        <dbReference type="ChEBI" id="CHEBI:18420"/>
    </cofactor>
</comment>
<proteinExistence type="inferred from homology"/>
<feature type="binding site" evidence="5">
    <location>
        <position position="256"/>
    </location>
    <ligand>
        <name>Mg(2+)</name>
        <dbReference type="ChEBI" id="CHEBI:18420"/>
    </ligand>
</feature>
<evidence type="ECO:0000256" key="2">
    <source>
        <dbReference type="ARBA" id="ARBA00005297"/>
    </source>
</evidence>
<dbReference type="GO" id="GO:0008909">
    <property type="term" value="F:isochorismate synthase activity"/>
    <property type="evidence" value="ECO:0007669"/>
    <property type="project" value="UniProtKB-UniRule"/>
</dbReference>
<evidence type="ECO:0000313" key="7">
    <source>
        <dbReference type="EMBL" id="NLS13872.1"/>
    </source>
</evidence>
<protein>
    <recommendedName>
        <fullName evidence="5">Isochorismate synthase MenF</fullName>
        <ecNumber evidence="5">5.4.4.2</ecNumber>
    </recommendedName>
    <alternativeName>
        <fullName evidence="5">Isochorismate mutase</fullName>
    </alternativeName>
</protein>
<dbReference type="AlphaFoldDB" id="A0A7X8TRY5"/>
<name>A0A7X8TRY5_9VIBR</name>
<evidence type="ECO:0000313" key="8">
    <source>
        <dbReference type="Proteomes" id="UP000535589"/>
    </source>
</evidence>
<dbReference type="UniPathway" id="UPA00079"/>
<dbReference type="UniPathway" id="UPA01057">
    <property type="reaction ID" value="UER00163"/>
</dbReference>
<sequence>MPLSCPPFELIDWLAAQEVYPQCYWQSRDGSEEVAALGQLRMFSELTPAYEVLSAGQRVWGGRSFDGGTDKNPQHEAAFFFLPLIELMRTGAKESAQWHCVVNLSPDRQAQITALQQLNWAPKSLLAIKLQIRHLEHTPSQAQWHQLVNDALIEIEQENFKKVVLARQSTVTLDSPLLAAQLVKASVNANHNSFHFMLRFDPQYAFVGSTPERLYIRERAGLKTEALAGTIGRGQSAYDDAALGQWLSQDEKNINENQYVVDDILASLHPLVECIHVDSATQLVQLRQVQHLKRDITAQLKPDANGTHLLGALQPTAAVCGLPRPKAMNYILHHEPFCRGWYAGSIGYISADKAEFCVAIRSAEVENNQVRLYAGAGIVPGSQADLEWLELEKKVATLLTLLGDVPTDFPAAELRQGVHDEP</sequence>
<comment type="function">
    <text evidence="5">Catalyzes the conversion of chorismate to isochorismate.</text>
</comment>
<feature type="active site" description="Proton donor" evidence="5">
    <location>
        <position position="212"/>
    </location>
</feature>
<accession>A0A7X8TRY5</accession>
<keyword evidence="8" id="KW-1185">Reference proteome</keyword>
<dbReference type="InterPro" id="IPR005801">
    <property type="entry name" value="ADC_synthase"/>
</dbReference>
<comment type="pathway">
    <text evidence="5">Quinol/quinone metabolism; 1,4-dihydroxy-2-naphthoate biosynthesis; 1,4-dihydroxy-2-naphthoate from chorismate: step 1/7.</text>
</comment>
<dbReference type="InterPro" id="IPR034681">
    <property type="entry name" value="MenF"/>
</dbReference>
<feature type="domain" description="Chorismate-utilising enzyme C-terminal" evidence="6">
    <location>
        <begin position="141"/>
        <end position="394"/>
    </location>
</feature>
<comment type="pathway">
    <text evidence="5">Quinol/quinone metabolism; menaquinone biosynthesis.</text>
</comment>
<dbReference type="InterPro" id="IPR004561">
    <property type="entry name" value="IsoChor_synthase"/>
</dbReference>
<dbReference type="PANTHER" id="PTHR47253:SF4">
    <property type="entry name" value="ISOCHORISMATE SYNTHASE 2, CHLOROPLASTIC"/>
    <property type="match status" value="1"/>
</dbReference>
<dbReference type="Pfam" id="PF00425">
    <property type="entry name" value="Chorismate_bind"/>
    <property type="match status" value="1"/>
</dbReference>
<dbReference type="EC" id="5.4.4.2" evidence="5"/>
<dbReference type="Gene3D" id="3.60.120.10">
    <property type="entry name" value="Anthranilate synthase"/>
    <property type="match status" value="1"/>
</dbReference>
<dbReference type="InterPro" id="IPR015890">
    <property type="entry name" value="Chorismate_C"/>
</dbReference>
<dbReference type="PANTHER" id="PTHR47253">
    <property type="match status" value="1"/>
</dbReference>
<evidence type="ECO:0000256" key="5">
    <source>
        <dbReference type="HAMAP-Rule" id="MF_01935"/>
    </source>
</evidence>
<dbReference type="Proteomes" id="UP000535589">
    <property type="component" value="Unassembled WGS sequence"/>
</dbReference>
<evidence type="ECO:0000256" key="4">
    <source>
        <dbReference type="ARBA" id="ARBA00023235"/>
    </source>
</evidence>
<keyword evidence="4 5" id="KW-0413">Isomerase</keyword>
<dbReference type="EMBL" id="JABAIK010000013">
    <property type="protein sequence ID" value="NLS13872.1"/>
    <property type="molecule type" value="Genomic_DNA"/>
</dbReference>
<dbReference type="GO" id="GO:0009234">
    <property type="term" value="P:menaquinone biosynthetic process"/>
    <property type="evidence" value="ECO:0007669"/>
    <property type="project" value="UniProtKB-UniRule"/>
</dbReference>
<feature type="active site" description="Proton acceptor" evidence="5">
    <location>
        <position position="162"/>
    </location>
</feature>
<dbReference type="NCBIfam" id="TIGR00543">
    <property type="entry name" value="isochor_syn"/>
    <property type="match status" value="1"/>
</dbReference>
<comment type="catalytic activity">
    <reaction evidence="1 5">
        <text>chorismate = isochorismate</text>
        <dbReference type="Rhea" id="RHEA:18985"/>
        <dbReference type="ChEBI" id="CHEBI:29748"/>
        <dbReference type="ChEBI" id="CHEBI:29780"/>
        <dbReference type="EC" id="5.4.4.2"/>
    </reaction>
</comment>
<feature type="binding site" evidence="5">
    <location>
        <position position="390"/>
    </location>
    <ligand>
        <name>Mg(2+)</name>
        <dbReference type="ChEBI" id="CHEBI:18420"/>
    </ligand>
</feature>
<comment type="caution">
    <text evidence="7">The sequence shown here is derived from an EMBL/GenBank/DDBJ whole genome shotgun (WGS) entry which is preliminary data.</text>
</comment>
<dbReference type="GO" id="GO:0000287">
    <property type="term" value="F:magnesium ion binding"/>
    <property type="evidence" value="ECO:0007669"/>
    <property type="project" value="UniProtKB-UniRule"/>
</dbReference>
<evidence type="ECO:0000256" key="1">
    <source>
        <dbReference type="ARBA" id="ARBA00000799"/>
    </source>
</evidence>
<keyword evidence="5" id="KW-0474">Menaquinone biosynthesis</keyword>
<keyword evidence="5" id="KW-0479">Metal-binding</keyword>
<comment type="similarity">
    <text evidence="2 5">Belongs to the isochorismate synthase family.</text>
</comment>
<evidence type="ECO:0000256" key="3">
    <source>
        <dbReference type="ARBA" id="ARBA00022842"/>
    </source>
</evidence>
<evidence type="ECO:0000259" key="6">
    <source>
        <dbReference type="Pfam" id="PF00425"/>
    </source>
</evidence>
<gene>
    <name evidence="5" type="primary">menF</name>
    <name evidence="7" type="ORF">HGP28_13335</name>
</gene>
<keyword evidence="3 5" id="KW-0460">Magnesium</keyword>
<dbReference type="HAMAP" id="MF_01935">
    <property type="entry name" value="MenF"/>
    <property type="match status" value="1"/>
</dbReference>
<reference evidence="7 8" key="1">
    <citation type="submission" date="2020-04" db="EMBL/GenBank/DDBJ databases">
        <title>Vibrio sp. SM6, a novel species isolated from seawater.</title>
        <authorList>
            <person name="Wang X."/>
        </authorList>
    </citation>
    <scope>NUCLEOTIDE SEQUENCE [LARGE SCALE GENOMIC DNA]</scope>
    <source>
        <strain evidence="7 8">SM6</strain>
    </source>
</reference>
<dbReference type="SUPFAM" id="SSF56322">
    <property type="entry name" value="ADC synthase"/>
    <property type="match status" value="1"/>
</dbReference>
<dbReference type="InterPro" id="IPR044250">
    <property type="entry name" value="MenF-like"/>
</dbReference>